<keyword evidence="4" id="KW-1185">Reference proteome</keyword>
<feature type="signal peptide" evidence="1">
    <location>
        <begin position="1"/>
        <end position="28"/>
    </location>
</feature>
<evidence type="ECO:0000259" key="2">
    <source>
        <dbReference type="Pfam" id="PF11008"/>
    </source>
</evidence>
<reference evidence="4" key="1">
    <citation type="journal article" date="2015" name="Genome Announc.">
        <title>Complete Genome Sequence of Herbaspirillum hiltneri N3 (DSM 17495), Isolated from Surface-Sterilized Wheat Roots.</title>
        <authorList>
            <person name="Guizelini D."/>
            <person name="Saizaki P.M."/>
            <person name="Coimbra N.A."/>
            <person name="Weiss V.A."/>
            <person name="Faoro H."/>
            <person name="Sfeir M.Z."/>
            <person name="Baura V.A."/>
            <person name="Monteiro R.A."/>
            <person name="Chubatsu L.S."/>
            <person name="Souza E.M."/>
            <person name="Cruz L.M."/>
            <person name="Pedrosa F.O."/>
            <person name="Raittz R.T."/>
            <person name="Marchaukoski J.N."/>
            <person name="Steffens M.B."/>
        </authorList>
    </citation>
    <scope>NUCLEOTIDE SEQUENCE [LARGE SCALE GENOMIC DNA]</scope>
    <source>
        <strain evidence="4">N3</strain>
    </source>
</reference>
<keyword evidence="1" id="KW-0732">Signal</keyword>
<dbReference type="EMBL" id="CP011409">
    <property type="protein sequence ID" value="AKZ64969.1"/>
    <property type="molecule type" value="Genomic_DNA"/>
</dbReference>
<evidence type="ECO:0000313" key="3">
    <source>
        <dbReference type="EMBL" id="AKZ64969.1"/>
    </source>
</evidence>
<dbReference type="Pfam" id="PF11008">
    <property type="entry name" value="DUF2846"/>
    <property type="match status" value="1"/>
</dbReference>
<protein>
    <recommendedName>
        <fullName evidence="2">DUF2846 domain-containing protein</fullName>
    </recommendedName>
</protein>
<feature type="chain" id="PRO_5046057768" description="DUF2846 domain-containing protein" evidence="1">
    <location>
        <begin position="29"/>
        <end position="162"/>
    </location>
</feature>
<dbReference type="RefSeq" id="WP_053200920.1">
    <property type="nucleotide sequence ID" value="NZ_CP011409.1"/>
</dbReference>
<feature type="domain" description="DUF2846" evidence="2">
    <location>
        <begin position="40"/>
        <end position="116"/>
    </location>
</feature>
<proteinExistence type="predicted"/>
<dbReference type="Proteomes" id="UP000063429">
    <property type="component" value="Chromosome"/>
</dbReference>
<dbReference type="InterPro" id="IPR022548">
    <property type="entry name" value="DUF2846"/>
</dbReference>
<accession>A0ABM5V5N9</accession>
<gene>
    <name evidence="3" type="ORF">F506_21980</name>
</gene>
<evidence type="ECO:0000313" key="4">
    <source>
        <dbReference type="Proteomes" id="UP000063429"/>
    </source>
</evidence>
<name>A0ABM5V5N9_9BURK</name>
<evidence type="ECO:0000256" key="1">
    <source>
        <dbReference type="SAM" id="SignalP"/>
    </source>
</evidence>
<dbReference type="PROSITE" id="PS51257">
    <property type="entry name" value="PROKAR_LIPOPROTEIN"/>
    <property type="match status" value="1"/>
</dbReference>
<sequence length="162" mass="17200">MTKTIRPLLAITLLAAVLTGCASGPKYAEVADAIPAIKPGQGRIYFMRSTSVFGGALQPEIQLNNHVVGKSQPGGFFFVDRPAGPYRAKTSTETVMALDFSLYPGEVKYVRTEAAFGLLLARIGFSLLDASIAEEELQDLSYTGRPIAPVTPVAPMAPAAAR</sequence>
<organism evidence="3 4">
    <name type="scientific">Herbaspirillum hiltneri N3</name>
    <dbReference type="NCBI Taxonomy" id="1262470"/>
    <lineage>
        <taxon>Bacteria</taxon>
        <taxon>Pseudomonadati</taxon>
        <taxon>Pseudomonadota</taxon>
        <taxon>Betaproteobacteria</taxon>
        <taxon>Burkholderiales</taxon>
        <taxon>Oxalobacteraceae</taxon>
        <taxon>Herbaspirillum</taxon>
    </lineage>
</organism>